<dbReference type="OrthoDB" id="35908at2157"/>
<gene>
    <name evidence="2" type="ordered locus">Mtc_2309</name>
</gene>
<evidence type="ECO:0000256" key="1">
    <source>
        <dbReference type="SAM" id="Coils"/>
    </source>
</evidence>
<accession>H8I4U8</accession>
<dbReference type="RefSeq" id="WP_014406873.1">
    <property type="nucleotide sequence ID" value="NC_017034.1"/>
</dbReference>
<reference evidence="2 3" key="1">
    <citation type="journal article" date="2012" name="J. Bacteriol.">
        <title>Complete genome sequence of a thermophilic methanogen, Methanocella conradii HZ254, isolated from Chinese rice field soil.</title>
        <authorList>
            <person name="Lu Z."/>
            <person name="Lu Y."/>
        </authorList>
    </citation>
    <scope>NUCLEOTIDE SEQUENCE [LARGE SCALE GENOMIC DNA]</scope>
    <source>
        <strain evidence="3">DSM 24694 / JCM 17849 / CGMCC 1.5162 / HZ254</strain>
    </source>
</reference>
<dbReference type="EMBL" id="CP003243">
    <property type="protein sequence ID" value="AFD01042.1"/>
    <property type="molecule type" value="Genomic_DNA"/>
</dbReference>
<dbReference type="GeneID" id="11972480"/>
<keyword evidence="3" id="KW-1185">Reference proteome</keyword>
<dbReference type="STRING" id="1041930.Mtc_2309"/>
<dbReference type="KEGG" id="mez:Mtc_2309"/>
<dbReference type="PANTHER" id="PTHR35610:SF8">
    <property type="entry name" value="3-ISOPROPYLMALATE DEHYDRATASE"/>
    <property type="match status" value="1"/>
</dbReference>
<dbReference type="HOGENOM" id="CLU_075000_0_0_2"/>
<dbReference type="InterPro" id="IPR038389">
    <property type="entry name" value="PSMG2_sf"/>
</dbReference>
<evidence type="ECO:0000313" key="3">
    <source>
        <dbReference type="Proteomes" id="UP000005233"/>
    </source>
</evidence>
<name>H8I4U8_METCZ</name>
<feature type="coiled-coil region" evidence="1">
    <location>
        <begin position="208"/>
        <end position="235"/>
    </location>
</feature>
<dbReference type="InterPro" id="IPR004425">
    <property type="entry name" value="MJ0106-like"/>
</dbReference>
<dbReference type="Pfam" id="PF09754">
    <property type="entry name" value="PAC2"/>
    <property type="match status" value="1"/>
</dbReference>
<dbReference type="PANTHER" id="PTHR35610">
    <property type="entry name" value="3-ISOPROPYLMALATE DEHYDRATASE-RELATED"/>
    <property type="match status" value="1"/>
</dbReference>
<dbReference type="eggNOG" id="arCOG00347">
    <property type="taxonomic scope" value="Archaea"/>
</dbReference>
<organism evidence="2 3">
    <name type="scientific">Methanocella conradii (strain DSM 24694 / JCM 17849 / CGMCC 1.5162 / HZ254)</name>
    <dbReference type="NCBI Taxonomy" id="1041930"/>
    <lineage>
        <taxon>Archaea</taxon>
        <taxon>Methanobacteriati</taxon>
        <taxon>Methanobacteriota</taxon>
        <taxon>Stenosarchaea group</taxon>
        <taxon>Methanomicrobia</taxon>
        <taxon>Methanocellales</taxon>
        <taxon>Methanocellaceae</taxon>
        <taxon>Methanocella</taxon>
    </lineage>
</organism>
<dbReference type="SUPFAM" id="SSF159659">
    <property type="entry name" value="Cgl1923-like"/>
    <property type="match status" value="1"/>
</dbReference>
<dbReference type="NCBIfam" id="TIGR00161">
    <property type="entry name" value="proteasome assembly chaperone family protein"/>
    <property type="match status" value="1"/>
</dbReference>
<evidence type="ECO:0000313" key="2">
    <source>
        <dbReference type="EMBL" id="AFD01042.1"/>
    </source>
</evidence>
<proteinExistence type="predicted"/>
<dbReference type="Proteomes" id="UP000005233">
    <property type="component" value="Chromosome"/>
</dbReference>
<sequence>MADKIEDFVKVHVERLECKNPTIICGFPGMGLVGNIVAQFLMDQFQMKACGYVESRLFPPIAIIYGGLVKSPVRIYEDVSREVVIVFSDIPIDPIISGEVGRSIINWVKSANPREVIAIAGLATTGEEHRVFAAAATGKDLEKVNEKALIFEVGTISGVPGVILNECQNNGIPAICLLGETRGASPDPRAAAEVVKAIGSIYGWEINVDILLKEADQIEQMLHKLSEQVGEAEAKPTRDYSIYG</sequence>
<protein>
    <submittedName>
        <fullName evidence="2">TIGR00161 family protein</fullName>
    </submittedName>
</protein>
<dbReference type="Gene3D" id="3.40.50.10900">
    <property type="entry name" value="PAC-like subunit"/>
    <property type="match status" value="1"/>
</dbReference>
<dbReference type="AlphaFoldDB" id="H8I4U8"/>
<dbReference type="InterPro" id="IPR019151">
    <property type="entry name" value="Proteasome_assmbl_chaperone_2"/>
</dbReference>
<keyword evidence="1" id="KW-0175">Coiled coil</keyword>